<dbReference type="AlphaFoldDB" id="A0A9W6J060"/>
<dbReference type="Proteomes" id="UP001143372">
    <property type="component" value="Unassembled WGS sequence"/>
</dbReference>
<sequence>MAHPTVISAVTSRLETYWGERSAVFAPNVEGDAPEDGSPYVKLQFPASDQGRPIVNRRLYREEGGFRVVIAVEIGEGLAKASAWAEDIKSLFRDRKFSGVRTFVPGDIYVGDENSDGNYFVTALTVPYAFTFTG</sequence>
<protein>
    <submittedName>
        <fullName evidence="1">Uncharacterized protein</fullName>
    </submittedName>
</protein>
<evidence type="ECO:0000313" key="1">
    <source>
        <dbReference type="EMBL" id="GLK67009.1"/>
    </source>
</evidence>
<reference evidence="1" key="2">
    <citation type="submission" date="2023-01" db="EMBL/GenBank/DDBJ databases">
        <authorList>
            <person name="Sun Q."/>
            <person name="Evtushenko L."/>
        </authorList>
    </citation>
    <scope>NUCLEOTIDE SEQUENCE</scope>
    <source>
        <strain evidence="1">VKM B-2347</strain>
    </source>
</reference>
<dbReference type="EMBL" id="BSFI01000003">
    <property type="protein sequence ID" value="GLK67009.1"/>
    <property type="molecule type" value="Genomic_DNA"/>
</dbReference>
<organism evidence="1 2">
    <name type="scientific">Hansschlegelia plantiphila</name>
    <dbReference type="NCBI Taxonomy" id="374655"/>
    <lineage>
        <taxon>Bacteria</taxon>
        <taxon>Pseudomonadati</taxon>
        <taxon>Pseudomonadota</taxon>
        <taxon>Alphaproteobacteria</taxon>
        <taxon>Hyphomicrobiales</taxon>
        <taxon>Methylopilaceae</taxon>
        <taxon>Hansschlegelia</taxon>
    </lineage>
</organism>
<dbReference type="Gene3D" id="3.30.2000.20">
    <property type="match status" value="1"/>
</dbReference>
<gene>
    <name evidence="1" type="ORF">GCM10008179_06470</name>
</gene>
<evidence type="ECO:0000313" key="2">
    <source>
        <dbReference type="Proteomes" id="UP001143372"/>
    </source>
</evidence>
<proteinExistence type="predicted"/>
<dbReference type="Pfam" id="PF13554">
    <property type="entry name" value="Phage_tail_terminator_5"/>
    <property type="match status" value="1"/>
</dbReference>
<dbReference type="InterPro" id="IPR025395">
    <property type="entry name" value="Phage_tail_terminator-like"/>
</dbReference>
<dbReference type="RefSeq" id="WP_271167277.1">
    <property type="nucleotide sequence ID" value="NZ_BSFI01000003.1"/>
</dbReference>
<accession>A0A9W6J060</accession>
<keyword evidence="2" id="KW-1185">Reference proteome</keyword>
<comment type="caution">
    <text evidence="1">The sequence shown here is derived from an EMBL/GenBank/DDBJ whole genome shotgun (WGS) entry which is preliminary data.</text>
</comment>
<name>A0A9W6J060_9HYPH</name>
<reference evidence="1" key="1">
    <citation type="journal article" date="2014" name="Int. J. Syst. Evol. Microbiol.">
        <title>Complete genome sequence of Corynebacterium casei LMG S-19264T (=DSM 44701T), isolated from a smear-ripened cheese.</title>
        <authorList>
            <consortium name="US DOE Joint Genome Institute (JGI-PGF)"/>
            <person name="Walter F."/>
            <person name="Albersmeier A."/>
            <person name="Kalinowski J."/>
            <person name="Ruckert C."/>
        </authorList>
    </citation>
    <scope>NUCLEOTIDE SEQUENCE</scope>
    <source>
        <strain evidence="1">VKM B-2347</strain>
    </source>
</reference>